<evidence type="ECO:0000313" key="1">
    <source>
        <dbReference type="EMBL" id="QFQ30802.1"/>
    </source>
</evidence>
<dbReference type="Pfam" id="PF19884">
    <property type="entry name" value="DUF6357"/>
    <property type="match status" value="1"/>
</dbReference>
<dbReference type="Proteomes" id="UP000271708">
    <property type="component" value="Chromosome"/>
</dbReference>
<organism evidence="1 2">
    <name type="scientific">Janibacter melonis</name>
    <dbReference type="NCBI Taxonomy" id="262209"/>
    <lineage>
        <taxon>Bacteria</taxon>
        <taxon>Bacillati</taxon>
        <taxon>Actinomycetota</taxon>
        <taxon>Actinomycetes</taxon>
        <taxon>Micrococcales</taxon>
        <taxon>Intrasporangiaceae</taxon>
        <taxon>Janibacter</taxon>
    </lineage>
</organism>
<name>A0A5P8FPZ0_9MICO</name>
<sequence>MPEVLFSRGTWMPAVVDDDGRLLLDVVGGADALHGPRTFTVPVTHEHAEVVRMSVRRHLLLYAALLPLCYDAGVAGPWDEEAAAALLDPVLLGTPQEVDETLRRARVDRRVLVAHHVSLQLLKSRRYYEAAQSATAESDWARVRKHLGV</sequence>
<dbReference type="GeneID" id="59161807"/>
<gene>
    <name evidence="1" type="ORF">EEW87_011535</name>
</gene>
<accession>A0A5P8FPZ0</accession>
<proteinExistence type="predicted"/>
<reference evidence="1 2" key="1">
    <citation type="submission" date="2019-09" db="EMBL/GenBank/DDBJ databases">
        <title>Complete Genome Sequence of Janibacter melonis M714 with both human health impact and industrial applications.</title>
        <authorList>
            <person name="Jin M."/>
            <person name="Zhao Q.R."/>
        </authorList>
    </citation>
    <scope>NUCLEOTIDE SEQUENCE [LARGE SCALE GENOMIC DNA]</scope>
    <source>
        <strain evidence="1 2">M714</strain>
    </source>
</reference>
<dbReference type="InterPro" id="IPR045937">
    <property type="entry name" value="DUF6357"/>
</dbReference>
<dbReference type="EMBL" id="CP044548">
    <property type="protein sequence ID" value="QFQ30802.1"/>
    <property type="molecule type" value="Genomic_DNA"/>
</dbReference>
<protein>
    <submittedName>
        <fullName evidence="1">Uncharacterized protein</fullName>
    </submittedName>
</protein>
<dbReference type="RefSeq" id="WP_148041585.1">
    <property type="nucleotide sequence ID" value="NZ_CP044548.2"/>
</dbReference>
<dbReference type="AlphaFoldDB" id="A0A5P8FPZ0"/>
<dbReference type="KEGG" id="jme:EEW87_011535"/>
<dbReference type="OrthoDB" id="3698435at2"/>
<evidence type="ECO:0000313" key="2">
    <source>
        <dbReference type="Proteomes" id="UP000271708"/>
    </source>
</evidence>